<protein>
    <submittedName>
        <fullName evidence="6">Acyl-CoA synthetase (AMP-forming)/AMP-acid ligase II</fullName>
    </submittedName>
</protein>
<dbReference type="InterPro" id="IPR025110">
    <property type="entry name" value="AMP-bd_C"/>
</dbReference>
<name>A0A0S4QTF9_9ACTN</name>
<evidence type="ECO:0000259" key="5">
    <source>
        <dbReference type="Pfam" id="PF13193"/>
    </source>
</evidence>
<dbReference type="SUPFAM" id="SSF56801">
    <property type="entry name" value="Acetyl-CoA synthetase-like"/>
    <property type="match status" value="1"/>
</dbReference>
<dbReference type="PANTHER" id="PTHR43201:SF5">
    <property type="entry name" value="MEDIUM-CHAIN ACYL-COA LIGASE ACSF2, MITOCHONDRIAL"/>
    <property type="match status" value="1"/>
</dbReference>
<dbReference type="Pfam" id="PF00501">
    <property type="entry name" value="AMP-binding"/>
    <property type="match status" value="1"/>
</dbReference>
<comment type="similarity">
    <text evidence="1">Belongs to the ATP-dependent AMP-binding enzyme family.</text>
</comment>
<dbReference type="Proteomes" id="UP000198802">
    <property type="component" value="Unassembled WGS sequence"/>
</dbReference>
<dbReference type="PROSITE" id="PS00455">
    <property type="entry name" value="AMP_BINDING"/>
    <property type="match status" value="1"/>
</dbReference>
<evidence type="ECO:0000259" key="4">
    <source>
        <dbReference type="Pfam" id="PF00501"/>
    </source>
</evidence>
<dbReference type="InterPro" id="IPR000873">
    <property type="entry name" value="AMP-dep_synth/lig_dom"/>
</dbReference>
<dbReference type="InterPro" id="IPR045851">
    <property type="entry name" value="AMP-bd_C_sf"/>
</dbReference>
<dbReference type="Gene3D" id="3.40.50.12780">
    <property type="entry name" value="N-terminal domain of ligase-like"/>
    <property type="match status" value="1"/>
</dbReference>
<evidence type="ECO:0000256" key="1">
    <source>
        <dbReference type="ARBA" id="ARBA00006432"/>
    </source>
</evidence>
<dbReference type="InterPro" id="IPR020845">
    <property type="entry name" value="AMP-binding_CS"/>
</dbReference>
<dbReference type="RefSeq" id="WP_165615795.1">
    <property type="nucleotide sequence ID" value="NZ_FAOZ01000023.1"/>
</dbReference>
<organism evidence="6 7">
    <name type="scientific">Parafrankia irregularis</name>
    <dbReference type="NCBI Taxonomy" id="795642"/>
    <lineage>
        <taxon>Bacteria</taxon>
        <taxon>Bacillati</taxon>
        <taxon>Actinomycetota</taxon>
        <taxon>Actinomycetes</taxon>
        <taxon>Frankiales</taxon>
        <taxon>Frankiaceae</taxon>
        <taxon>Parafrankia</taxon>
    </lineage>
</organism>
<keyword evidence="2 6" id="KW-0436">Ligase</keyword>
<feature type="domain" description="AMP-binding enzyme C-terminal" evidence="5">
    <location>
        <begin position="418"/>
        <end position="525"/>
    </location>
</feature>
<sequence>MTRRTDGTAGDDPGAADDQAGIRPLINWIDERARNGADRVYLHAARTGRQVTYRQLADSVRRWWHVFDQHGAGPGSRIALVVADPMDFAVAYLAIVAGDRCAAPVPAGAPDLTERLAGLEPDLIVTASGVTTPSRAESGVTAPGRTESGSGRLASVAALPGTGGVLLASSGTTGTPKQVFLDGGRLLHVATEIARHHRLTPADIGYNPLPLVHVNAEVVGLLATLVAGGELVLDARFHRQGFWNLIQNHAVTWINAVPAILAVLARQPAPSAAQTRTVRFVRSASAPLPVAVLGAFETSTGLPVIETYGMTEAASQIAANPLDGRRRPGSVGRAVGTQIRIVDRQGRHCPCGTTGQVQIRGGGVISAYATEAGNDRFRAGGWLDTGDLGRLDEDGYLYLAGRRDDVINRGGEKIFPREVEEVLLADPRVTSAVVFGLPHAVLGRIPVAQVVLADRTAAPDHTADSASGRATGRTVAPTRNGADEVASTRELLADLSSRCATRLERHKRPVRIEVVDDLPVGPTGKVLRHLLDLPEPDRGHAAGDGRGVA</sequence>
<dbReference type="GO" id="GO:0006631">
    <property type="term" value="P:fatty acid metabolic process"/>
    <property type="evidence" value="ECO:0007669"/>
    <property type="project" value="TreeGrafter"/>
</dbReference>
<keyword evidence="7" id="KW-1185">Reference proteome</keyword>
<proteinExistence type="inferred from homology"/>
<dbReference type="GO" id="GO:0031956">
    <property type="term" value="F:medium-chain fatty acid-CoA ligase activity"/>
    <property type="evidence" value="ECO:0007669"/>
    <property type="project" value="TreeGrafter"/>
</dbReference>
<evidence type="ECO:0000256" key="3">
    <source>
        <dbReference type="SAM" id="MobiDB-lite"/>
    </source>
</evidence>
<feature type="domain" description="AMP-dependent synthetase/ligase" evidence="4">
    <location>
        <begin position="30"/>
        <end position="368"/>
    </location>
</feature>
<evidence type="ECO:0000256" key="2">
    <source>
        <dbReference type="ARBA" id="ARBA00022598"/>
    </source>
</evidence>
<evidence type="ECO:0000313" key="6">
    <source>
        <dbReference type="EMBL" id="CUU58881.1"/>
    </source>
</evidence>
<dbReference type="Pfam" id="PF13193">
    <property type="entry name" value="AMP-binding_C"/>
    <property type="match status" value="1"/>
</dbReference>
<feature type="region of interest" description="Disordered" evidence="3">
    <location>
        <begin position="458"/>
        <end position="477"/>
    </location>
</feature>
<dbReference type="EMBL" id="FAOZ01000023">
    <property type="protein sequence ID" value="CUU58881.1"/>
    <property type="molecule type" value="Genomic_DNA"/>
</dbReference>
<dbReference type="AlphaFoldDB" id="A0A0S4QTF9"/>
<dbReference type="InterPro" id="IPR042099">
    <property type="entry name" value="ANL_N_sf"/>
</dbReference>
<dbReference type="Gene3D" id="3.30.300.30">
    <property type="match status" value="1"/>
</dbReference>
<dbReference type="PANTHER" id="PTHR43201">
    <property type="entry name" value="ACYL-COA SYNTHETASE"/>
    <property type="match status" value="1"/>
</dbReference>
<reference evidence="7" key="1">
    <citation type="submission" date="2015-11" db="EMBL/GenBank/DDBJ databases">
        <authorList>
            <person name="Varghese N."/>
        </authorList>
    </citation>
    <scope>NUCLEOTIDE SEQUENCE [LARGE SCALE GENOMIC DNA]</scope>
    <source>
        <strain evidence="7">DSM 45899</strain>
    </source>
</reference>
<gene>
    <name evidence="6" type="ORF">Ga0074812_1239</name>
</gene>
<accession>A0A0S4QTF9</accession>
<evidence type="ECO:0000313" key="7">
    <source>
        <dbReference type="Proteomes" id="UP000198802"/>
    </source>
</evidence>